<proteinExistence type="predicted"/>
<organism evidence="1">
    <name type="scientific">Arundo donax</name>
    <name type="common">Giant reed</name>
    <name type="synonym">Donax arundinaceus</name>
    <dbReference type="NCBI Taxonomy" id="35708"/>
    <lineage>
        <taxon>Eukaryota</taxon>
        <taxon>Viridiplantae</taxon>
        <taxon>Streptophyta</taxon>
        <taxon>Embryophyta</taxon>
        <taxon>Tracheophyta</taxon>
        <taxon>Spermatophyta</taxon>
        <taxon>Magnoliopsida</taxon>
        <taxon>Liliopsida</taxon>
        <taxon>Poales</taxon>
        <taxon>Poaceae</taxon>
        <taxon>PACMAD clade</taxon>
        <taxon>Arundinoideae</taxon>
        <taxon>Arundineae</taxon>
        <taxon>Arundo</taxon>
    </lineage>
</organism>
<evidence type="ECO:0000313" key="1">
    <source>
        <dbReference type="EMBL" id="JAE13488.1"/>
    </source>
</evidence>
<accession>A0A0A9FYP8</accession>
<reference evidence="1" key="1">
    <citation type="submission" date="2014-09" db="EMBL/GenBank/DDBJ databases">
        <authorList>
            <person name="Magalhaes I.L.F."/>
            <person name="Oliveira U."/>
            <person name="Santos F.R."/>
            <person name="Vidigal T.H.D.A."/>
            <person name="Brescovit A.D."/>
            <person name="Santos A.J."/>
        </authorList>
    </citation>
    <scope>NUCLEOTIDE SEQUENCE</scope>
    <source>
        <tissue evidence="1">Shoot tissue taken approximately 20 cm above the soil surface</tissue>
    </source>
</reference>
<sequence length="50" mass="5946">MFTSSRLSLHQKLWIKVKLFKFNKVSSNQSVKKLQFSLWEEPCKESSIQT</sequence>
<name>A0A0A9FYP8_ARUDO</name>
<dbReference type="EMBL" id="GBRH01184408">
    <property type="protein sequence ID" value="JAE13488.1"/>
    <property type="molecule type" value="Transcribed_RNA"/>
</dbReference>
<dbReference type="AlphaFoldDB" id="A0A0A9FYP8"/>
<protein>
    <submittedName>
        <fullName evidence="1">Uncharacterized protein</fullName>
    </submittedName>
</protein>
<reference evidence="1" key="2">
    <citation type="journal article" date="2015" name="Data Brief">
        <title>Shoot transcriptome of the giant reed, Arundo donax.</title>
        <authorList>
            <person name="Barrero R.A."/>
            <person name="Guerrero F.D."/>
            <person name="Moolhuijzen P."/>
            <person name="Goolsby J.A."/>
            <person name="Tidwell J."/>
            <person name="Bellgard S.E."/>
            <person name="Bellgard M.I."/>
        </authorList>
    </citation>
    <scope>NUCLEOTIDE SEQUENCE</scope>
    <source>
        <tissue evidence="1">Shoot tissue taken approximately 20 cm above the soil surface</tissue>
    </source>
</reference>